<feature type="domain" description="Retrovirus-related Pol polyprotein from transposon TNT 1-94-like beta-barrel" evidence="3">
    <location>
        <begin position="254"/>
        <end position="327"/>
    </location>
</feature>
<evidence type="ECO:0000259" key="2">
    <source>
        <dbReference type="Pfam" id="PF02301"/>
    </source>
</evidence>
<evidence type="ECO:0000313" key="4">
    <source>
        <dbReference type="EMBL" id="CAL4935855.1"/>
    </source>
</evidence>
<dbReference type="Proteomes" id="UP001497457">
    <property type="component" value="Chromosome 15b"/>
</dbReference>
<sequence>MIERLLSVLSAHKEIPEERSIMMRLLYFDDITPPDYEPPFFKYCDDDMRGEIPKTAHSTSKDISQDLTSLPCDKKSMFNDDCSDKDTALGSDTKIARGYLYCITKKKVTFYFDSGASCHMCGDNKLIKNLHEVPAKDRVAAFDADGNEMLLHEAGEIRYEKIRLSPVYYSPGINYNIISLGKLDDGNNLIYTGDKRVKIFDVSKGVMIGEGYMHKTRNEYIARSITSIKVEARSSTKSGQSTTIEAVIEEQSPWIVDSLCNNHMTGNKKILYDRRSEARTFMTPKGEITSTQIGTVRTDELTLFNVYYCPNLRSNIISEGQLDRDGYTCTRFAHKVNIQLRATQEIVGVAHQDENSLYYVDHCRYVGDPSSNQSKDDEKPSRSLKHSRQHVESCSTSRKRIK</sequence>
<dbReference type="InterPro" id="IPR036570">
    <property type="entry name" value="HORMA_dom_sf"/>
</dbReference>
<evidence type="ECO:0000259" key="3">
    <source>
        <dbReference type="Pfam" id="PF22936"/>
    </source>
</evidence>
<dbReference type="Pfam" id="PF02301">
    <property type="entry name" value="HORMA"/>
    <property type="match status" value="1"/>
</dbReference>
<name>A0ABC8XZQ1_9POAL</name>
<gene>
    <name evidence="4" type="ORF">URODEC1_LOCUS29548</name>
</gene>
<reference evidence="5" key="1">
    <citation type="submission" date="2024-06" db="EMBL/GenBank/DDBJ databases">
        <authorList>
            <person name="Ryan C."/>
        </authorList>
    </citation>
    <scope>NUCLEOTIDE SEQUENCE [LARGE SCALE GENOMIC DNA]</scope>
</reference>
<dbReference type="InterPro" id="IPR054722">
    <property type="entry name" value="PolX-like_BBD"/>
</dbReference>
<reference evidence="4 5" key="2">
    <citation type="submission" date="2024-10" db="EMBL/GenBank/DDBJ databases">
        <authorList>
            <person name="Ryan C."/>
        </authorList>
    </citation>
    <scope>NUCLEOTIDE SEQUENCE [LARGE SCALE GENOMIC DNA]</scope>
</reference>
<evidence type="ECO:0000256" key="1">
    <source>
        <dbReference type="SAM" id="MobiDB-lite"/>
    </source>
</evidence>
<accession>A0ABC8XZQ1</accession>
<keyword evidence="5" id="KW-1185">Reference proteome</keyword>
<dbReference type="InterPro" id="IPR003511">
    <property type="entry name" value="HORMA_dom"/>
</dbReference>
<dbReference type="Pfam" id="PF22936">
    <property type="entry name" value="Pol_BBD"/>
    <property type="match status" value="2"/>
</dbReference>
<dbReference type="EMBL" id="OZ075125">
    <property type="protein sequence ID" value="CAL4935855.1"/>
    <property type="molecule type" value="Genomic_DNA"/>
</dbReference>
<feature type="domain" description="Retrovirus-related Pol polyprotein from transposon TNT 1-94-like beta-barrel" evidence="3">
    <location>
        <begin position="110"/>
        <end position="185"/>
    </location>
</feature>
<feature type="domain" description="HORMA" evidence="2">
    <location>
        <begin position="1"/>
        <end position="53"/>
    </location>
</feature>
<feature type="region of interest" description="Disordered" evidence="1">
    <location>
        <begin position="368"/>
        <end position="402"/>
    </location>
</feature>
<evidence type="ECO:0000313" key="5">
    <source>
        <dbReference type="Proteomes" id="UP001497457"/>
    </source>
</evidence>
<proteinExistence type="predicted"/>
<dbReference type="Gene3D" id="3.30.900.10">
    <property type="entry name" value="HORMA domain"/>
    <property type="match status" value="1"/>
</dbReference>
<organism evidence="4 5">
    <name type="scientific">Urochloa decumbens</name>
    <dbReference type="NCBI Taxonomy" id="240449"/>
    <lineage>
        <taxon>Eukaryota</taxon>
        <taxon>Viridiplantae</taxon>
        <taxon>Streptophyta</taxon>
        <taxon>Embryophyta</taxon>
        <taxon>Tracheophyta</taxon>
        <taxon>Spermatophyta</taxon>
        <taxon>Magnoliopsida</taxon>
        <taxon>Liliopsida</taxon>
        <taxon>Poales</taxon>
        <taxon>Poaceae</taxon>
        <taxon>PACMAD clade</taxon>
        <taxon>Panicoideae</taxon>
        <taxon>Panicodae</taxon>
        <taxon>Paniceae</taxon>
        <taxon>Melinidinae</taxon>
        <taxon>Urochloa</taxon>
    </lineage>
</organism>
<protein>
    <submittedName>
        <fullName evidence="4">Uncharacterized protein</fullName>
    </submittedName>
</protein>
<dbReference type="AlphaFoldDB" id="A0ABC8XZQ1"/>